<feature type="transmembrane region" description="Helical" evidence="6">
    <location>
        <begin position="42"/>
        <end position="75"/>
    </location>
</feature>
<dbReference type="InterPro" id="IPR052159">
    <property type="entry name" value="Competence_DNA_uptake"/>
</dbReference>
<sequence length="528" mass="57923">MAISFRQQLTSLRDTLNPFVKTLETYHSFSIRWSQFFQKAPLLLLSIGFLLGIALATEKRIVLGVVASLLLVLSLKSKNSWALVLFFSLGILYAAALVKVPPKGSSALSGTALFHPDSISPIKQSGKDALAFKGTIQYFAGSDGVILAKNIPSAFSIKDFQGPLPSSDSAWTIKGVLQEGKGRLWKFKPTSPVFWKEEPKTFSWNKMREGWKFQLKSYIQKNIPGEKNQNLIAGMVTGSFSDQEITQGFQRFGLQHILAISGFHFSLFALIATMLLKPFFKGKILLILLTLSVTSYFIFLGPTPSVQRAWVMIVLSQAASVFERRISPFNALGAALFLTLLYDPLSLQSPGFILSFAITLSILAFTPLSTNLLDALFPQRTFEEASQMSGVDKMGFIAFNALKKMTALNLAVHAAALPLTLALFGSFPLLSILFNLFFPTLAGFVIFLFILSALLYTLFEPIGTALFALTSKASNLLLSFALDMPASWNIQLSFSLAADWAIALSFLLLILAVAAGQKVEETGERAVF</sequence>
<comment type="subcellular location">
    <subcellularLocation>
        <location evidence="1">Cell membrane</location>
        <topology evidence="1">Multi-pass membrane protein</topology>
    </subcellularLocation>
</comment>
<dbReference type="RefSeq" id="WP_098038401.1">
    <property type="nucleotide sequence ID" value="NZ_CWGJ01000012.1"/>
</dbReference>
<keyword evidence="9" id="KW-1185">Reference proteome</keyword>
<dbReference type="InterPro" id="IPR004477">
    <property type="entry name" value="ComEC_N"/>
</dbReference>
<feature type="transmembrane region" description="Helical" evidence="6">
    <location>
        <begin position="326"/>
        <end position="345"/>
    </location>
</feature>
<evidence type="ECO:0000256" key="3">
    <source>
        <dbReference type="ARBA" id="ARBA00022692"/>
    </source>
</evidence>
<organism evidence="8 9">
    <name type="scientific">Estrella lausannensis</name>
    <dbReference type="NCBI Taxonomy" id="483423"/>
    <lineage>
        <taxon>Bacteria</taxon>
        <taxon>Pseudomonadati</taxon>
        <taxon>Chlamydiota</taxon>
        <taxon>Chlamydiia</taxon>
        <taxon>Parachlamydiales</taxon>
        <taxon>Candidatus Criblamydiaceae</taxon>
        <taxon>Estrella</taxon>
    </lineage>
</organism>
<dbReference type="Pfam" id="PF03772">
    <property type="entry name" value="Competence"/>
    <property type="match status" value="1"/>
</dbReference>
<evidence type="ECO:0000313" key="9">
    <source>
        <dbReference type="Proteomes" id="UP000220251"/>
    </source>
</evidence>
<dbReference type="PANTHER" id="PTHR30619">
    <property type="entry name" value="DNA INTERNALIZATION/COMPETENCE PROTEIN COMEC/REC2"/>
    <property type="match status" value="1"/>
</dbReference>
<evidence type="ECO:0000256" key="2">
    <source>
        <dbReference type="ARBA" id="ARBA00022475"/>
    </source>
</evidence>
<protein>
    <submittedName>
        <fullName evidence="8">Putative competence protein</fullName>
    </submittedName>
</protein>
<feature type="transmembrane region" description="Helical" evidence="6">
    <location>
        <begin position="465"/>
        <end position="482"/>
    </location>
</feature>
<dbReference type="GO" id="GO:0005886">
    <property type="term" value="C:plasma membrane"/>
    <property type="evidence" value="ECO:0007669"/>
    <property type="project" value="UniProtKB-SubCell"/>
</dbReference>
<evidence type="ECO:0000256" key="6">
    <source>
        <dbReference type="SAM" id="Phobius"/>
    </source>
</evidence>
<feature type="transmembrane region" description="Helical" evidence="6">
    <location>
        <begin position="410"/>
        <end position="430"/>
    </location>
</feature>
<feature type="transmembrane region" description="Helical" evidence="6">
    <location>
        <begin position="436"/>
        <end position="458"/>
    </location>
</feature>
<evidence type="ECO:0000256" key="1">
    <source>
        <dbReference type="ARBA" id="ARBA00004651"/>
    </source>
</evidence>
<evidence type="ECO:0000256" key="4">
    <source>
        <dbReference type="ARBA" id="ARBA00022989"/>
    </source>
</evidence>
<keyword evidence="4 6" id="KW-1133">Transmembrane helix</keyword>
<evidence type="ECO:0000313" key="8">
    <source>
        <dbReference type="EMBL" id="CRX38545.1"/>
    </source>
</evidence>
<evidence type="ECO:0000259" key="7">
    <source>
        <dbReference type="Pfam" id="PF03772"/>
    </source>
</evidence>
<name>A0A0H5E5N3_9BACT</name>
<keyword evidence="3 6" id="KW-0812">Transmembrane</keyword>
<dbReference type="AlphaFoldDB" id="A0A0H5E5N3"/>
<feature type="transmembrane region" description="Helical" evidence="6">
    <location>
        <begin position="81"/>
        <end position="98"/>
    </location>
</feature>
<proteinExistence type="predicted"/>
<keyword evidence="2" id="KW-1003">Cell membrane</keyword>
<dbReference type="PANTHER" id="PTHR30619:SF1">
    <property type="entry name" value="RECOMBINATION PROTEIN 2"/>
    <property type="match status" value="1"/>
</dbReference>
<gene>
    <name evidence="8" type="ORF">ELAC_1203</name>
</gene>
<feature type="transmembrane region" description="Helical" evidence="6">
    <location>
        <begin position="494"/>
        <end position="515"/>
    </location>
</feature>
<dbReference type="OrthoDB" id="9761531at2"/>
<reference evidence="9" key="1">
    <citation type="submission" date="2015-06" db="EMBL/GenBank/DDBJ databases">
        <authorList>
            <person name="Bertelli C."/>
        </authorList>
    </citation>
    <scope>NUCLEOTIDE SEQUENCE [LARGE SCALE GENOMIC DNA]</scope>
    <source>
        <strain evidence="9">CRIB-30</strain>
    </source>
</reference>
<feature type="domain" description="ComEC/Rec2-related protein" evidence="7">
    <location>
        <begin position="242"/>
        <end position="515"/>
    </location>
</feature>
<feature type="transmembrane region" description="Helical" evidence="6">
    <location>
        <begin position="282"/>
        <end position="305"/>
    </location>
</feature>
<dbReference type="NCBIfam" id="TIGR00360">
    <property type="entry name" value="ComEC_N-term"/>
    <property type="match status" value="1"/>
</dbReference>
<feature type="transmembrane region" description="Helical" evidence="6">
    <location>
        <begin position="257"/>
        <end position="276"/>
    </location>
</feature>
<feature type="transmembrane region" description="Helical" evidence="6">
    <location>
        <begin position="351"/>
        <end position="373"/>
    </location>
</feature>
<keyword evidence="5 6" id="KW-0472">Membrane</keyword>
<evidence type="ECO:0000256" key="5">
    <source>
        <dbReference type="ARBA" id="ARBA00023136"/>
    </source>
</evidence>
<accession>A0A0H5E5N3</accession>
<dbReference type="Proteomes" id="UP000220251">
    <property type="component" value="Unassembled WGS sequence"/>
</dbReference>
<dbReference type="EMBL" id="CWGJ01000012">
    <property type="protein sequence ID" value="CRX38545.1"/>
    <property type="molecule type" value="Genomic_DNA"/>
</dbReference>